<dbReference type="InterPro" id="IPR001608">
    <property type="entry name" value="Ala_racemase_N"/>
</dbReference>
<keyword evidence="4" id="KW-1185">Reference proteome</keyword>
<dbReference type="AlphaFoldDB" id="A0A1I7WMK9"/>
<dbReference type="SUPFAM" id="SSF51419">
    <property type="entry name" value="PLP-binding barrel"/>
    <property type="match status" value="1"/>
</dbReference>
<dbReference type="PANTHER" id="PTHR10146:SF14">
    <property type="entry name" value="PYRIDOXAL PHOSPHATE HOMEOSTASIS PROTEIN"/>
    <property type="match status" value="1"/>
</dbReference>
<evidence type="ECO:0000256" key="2">
    <source>
        <dbReference type="RuleBase" id="RU004514"/>
    </source>
</evidence>
<evidence type="ECO:0000313" key="4">
    <source>
        <dbReference type="Proteomes" id="UP000095283"/>
    </source>
</evidence>
<proteinExistence type="inferred from homology"/>
<sequence length="176" mass="19762">MSYTTSLVYQGSNVWFGYLRQCNASSIIAKICSCPSLFCVESIENKKQCDIFEREMEKRQRVLEVLVQVNTSEEPQKGGASISEAPSLANYIRSNCPNLRFAGFMTIGSFESSHVVPNPDFDRLYNIRQEWAESIGETPEVVELSMGMSEDYLSAIEQGSTSVRVGSKIFGPRIYK</sequence>
<dbReference type="PANTHER" id="PTHR10146">
    <property type="entry name" value="PROLINE SYNTHETASE CO-TRANSCRIBED BACTERIAL HOMOLOG PROTEIN"/>
    <property type="match status" value="1"/>
</dbReference>
<dbReference type="InterPro" id="IPR029066">
    <property type="entry name" value="PLP-binding_barrel"/>
</dbReference>
<organism evidence="4 5">
    <name type="scientific">Heterorhabditis bacteriophora</name>
    <name type="common">Entomopathogenic nematode worm</name>
    <dbReference type="NCBI Taxonomy" id="37862"/>
    <lineage>
        <taxon>Eukaryota</taxon>
        <taxon>Metazoa</taxon>
        <taxon>Ecdysozoa</taxon>
        <taxon>Nematoda</taxon>
        <taxon>Chromadorea</taxon>
        <taxon>Rhabditida</taxon>
        <taxon>Rhabditina</taxon>
        <taxon>Rhabditomorpha</taxon>
        <taxon>Strongyloidea</taxon>
        <taxon>Heterorhabditidae</taxon>
        <taxon>Heterorhabditis</taxon>
    </lineage>
</organism>
<evidence type="ECO:0000313" key="5">
    <source>
        <dbReference type="WBParaSite" id="Hba_06381"/>
    </source>
</evidence>
<reference evidence="5" key="1">
    <citation type="submission" date="2016-11" db="UniProtKB">
        <authorList>
            <consortium name="WormBaseParasite"/>
        </authorList>
    </citation>
    <scope>IDENTIFICATION</scope>
</reference>
<dbReference type="Pfam" id="PF01168">
    <property type="entry name" value="Ala_racemase_N"/>
    <property type="match status" value="1"/>
</dbReference>
<dbReference type="Gene3D" id="3.20.20.10">
    <property type="entry name" value="Alanine racemase"/>
    <property type="match status" value="1"/>
</dbReference>
<evidence type="ECO:0000259" key="3">
    <source>
        <dbReference type="Pfam" id="PF01168"/>
    </source>
</evidence>
<protein>
    <submittedName>
        <fullName evidence="5">Ala_racemase_N domain-containing protein</fullName>
    </submittedName>
</protein>
<comment type="similarity">
    <text evidence="2">Belongs to the pyridoxal phosphate-binding protein YggS/PROSC family.</text>
</comment>
<accession>A0A1I7WMK9</accession>
<feature type="domain" description="Alanine racemase N-terminal" evidence="3">
    <location>
        <begin position="41"/>
        <end position="172"/>
    </location>
</feature>
<dbReference type="GO" id="GO:0030170">
    <property type="term" value="F:pyridoxal phosphate binding"/>
    <property type="evidence" value="ECO:0007669"/>
    <property type="project" value="InterPro"/>
</dbReference>
<dbReference type="WBParaSite" id="Hba_06381">
    <property type="protein sequence ID" value="Hba_06381"/>
    <property type="gene ID" value="Hba_06381"/>
</dbReference>
<dbReference type="Proteomes" id="UP000095283">
    <property type="component" value="Unplaced"/>
</dbReference>
<evidence type="ECO:0000256" key="1">
    <source>
        <dbReference type="ARBA" id="ARBA00022898"/>
    </source>
</evidence>
<name>A0A1I7WMK9_HETBA</name>
<keyword evidence="1" id="KW-0663">Pyridoxal phosphate</keyword>
<dbReference type="InterPro" id="IPR011078">
    <property type="entry name" value="PyrdxlP_homeostasis"/>
</dbReference>